<evidence type="ECO:0000313" key="8">
    <source>
        <dbReference type="Proteomes" id="UP000679284"/>
    </source>
</evidence>
<gene>
    <name evidence="7" type="ORF">GR316_03440</name>
</gene>
<evidence type="ECO:0000259" key="6">
    <source>
        <dbReference type="Pfam" id="PF04893"/>
    </source>
</evidence>
<dbReference type="KEGG" id="fap:GR316_03440"/>
<protein>
    <recommendedName>
        <fullName evidence="6">Yip1 domain-containing protein</fullName>
    </recommendedName>
</protein>
<organism evidence="7 8">
    <name type="scientific">Falsirhodobacter algicola</name>
    <dbReference type="NCBI Taxonomy" id="2692330"/>
    <lineage>
        <taxon>Bacteria</taxon>
        <taxon>Pseudomonadati</taxon>
        <taxon>Pseudomonadota</taxon>
        <taxon>Alphaproteobacteria</taxon>
        <taxon>Rhodobacterales</taxon>
        <taxon>Paracoccaceae</taxon>
        <taxon>Falsirhodobacter</taxon>
    </lineage>
</organism>
<dbReference type="AlphaFoldDB" id="A0A8J8MRI8"/>
<keyword evidence="8" id="KW-1185">Reference proteome</keyword>
<accession>A0A8J8MRI8</accession>
<keyword evidence="3 5" id="KW-1133">Transmembrane helix</keyword>
<dbReference type="Proteomes" id="UP000679284">
    <property type="component" value="Chromosome"/>
</dbReference>
<dbReference type="InterPro" id="IPR006977">
    <property type="entry name" value="Yip1_dom"/>
</dbReference>
<dbReference type="Pfam" id="PF04893">
    <property type="entry name" value="Yip1"/>
    <property type="match status" value="1"/>
</dbReference>
<dbReference type="GO" id="GO:0016020">
    <property type="term" value="C:membrane"/>
    <property type="evidence" value="ECO:0007669"/>
    <property type="project" value="UniProtKB-SubCell"/>
</dbReference>
<dbReference type="RefSeq" id="WP_211784654.1">
    <property type="nucleotide sequence ID" value="NZ_CP047289.1"/>
</dbReference>
<feature type="transmembrane region" description="Helical" evidence="5">
    <location>
        <begin position="159"/>
        <end position="183"/>
    </location>
</feature>
<feature type="transmembrane region" description="Helical" evidence="5">
    <location>
        <begin position="35"/>
        <end position="55"/>
    </location>
</feature>
<feature type="domain" description="Yip1" evidence="6">
    <location>
        <begin position="12"/>
        <end position="171"/>
    </location>
</feature>
<feature type="transmembrane region" description="Helical" evidence="5">
    <location>
        <begin position="100"/>
        <end position="121"/>
    </location>
</feature>
<keyword evidence="4 5" id="KW-0472">Membrane</keyword>
<name>A0A8J8MRI8_9RHOB</name>
<evidence type="ECO:0000256" key="3">
    <source>
        <dbReference type="ARBA" id="ARBA00022989"/>
    </source>
</evidence>
<evidence type="ECO:0000313" key="7">
    <source>
        <dbReference type="EMBL" id="QUS35405.1"/>
    </source>
</evidence>
<proteinExistence type="predicted"/>
<evidence type="ECO:0000256" key="2">
    <source>
        <dbReference type="ARBA" id="ARBA00022692"/>
    </source>
</evidence>
<evidence type="ECO:0000256" key="1">
    <source>
        <dbReference type="ARBA" id="ARBA00004141"/>
    </source>
</evidence>
<comment type="subcellular location">
    <subcellularLocation>
        <location evidence="1">Membrane</location>
        <topology evidence="1">Multi-pass membrane protein</topology>
    </subcellularLocation>
</comment>
<evidence type="ECO:0000256" key="5">
    <source>
        <dbReference type="SAM" id="Phobius"/>
    </source>
</evidence>
<reference evidence="7" key="1">
    <citation type="submission" date="2020-01" db="EMBL/GenBank/DDBJ databases">
        <authorList>
            <person name="Yang Y."/>
            <person name="Kwon Y.M."/>
        </authorList>
    </citation>
    <scope>NUCLEOTIDE SEQUENCE</scope>
    <source>
        <strain evidence="7">PG104</strain>
    </source>
</reference>
<dbReference type="EMBL" id="CP047289">
    <property type="protein sequence ID" value="QUS35405.1"/>
    <property type="molecule type" value="Genomic_DNA"/>
</dbReference>
<sequence>MSRGLLSLVAQSVQDPRAGLRAILDLEPDAGERGAFVGVAAILPTLLIFLTLGLAGQAPAILPVSPLALLLVQGGALLFMSALAFGVGRWRGGRGSFADCVLMLSWLQIVMVAVQAGLLVVEIALPPLGPVIGILAMVLMLWLLTNFLMEVHGFTHRGLVLVSIIGTTLGASIVLGIITSLFMGPTNV</sequence>
<keyword evidence="2 5" id="KW-0812">Transmembrane</keyword>
<evidence type="ECO:0000256" key="4">
    <source>
        <dbReference type="ARBA" id="ARBA00023136"/>
    </source>
</evidence>
<feature type="transmembrane region" description="Helical" evidence="5">
    <location>
        <begin position="67"/>
        <end position="88"/>
    </location>
</feature>
<feature type="transmembrane region" description="Helical" evidence="5">
    <location>
        <begin position="127"/>
        <end position="147"/>
    </location>
</feature>